<organism evidence="4">
    <name type="scientific">Myoviridae sp. ctY1522</name>
    <dbReference type="NCBI Taxonomy" id="2825124"/>
    <lineage>
        <taxon>Viruses</taxon>
        <taxon>Duplodnaviria</taxon>
        <taxon>Heunggongvirae</taxon>
        <taxon>Uroviricota</taxon>
        <taxon>Caudoviricetes</taxon>
    </lineage>
</organism>
<protein>
    <submittedName>
        <fullName evidence="4">Peptidase</fullName>
    </submittedName>
</protein>
<accession>A0A8S5TQU0</accession>
<sequence>MAKIIERISQYPPIMCNSYRTGLITRRYSNVHSGIDSCTIAGLDVCTICAGTVQRVYKSITHGNCLEYGYAGVTVRYCHMAKITVKVGQQLPKGKVVGQMGKTGTLAVGIHLHLSLLLNGKLVDPEPYLKGAKQLPEPVAQNTSMGGSKLMIRKVTKKGLNLRVAAGVGNSTVYASMPVGTILICGETKTVNGATWAQVCTTINGKQYVGWSNIADTWSKGV</sequence>
<dbReference type="EMBL" id="BK015906">
    <property type="protein sequence ID" value="DAF84569.1"/>
    <property type="molecule type" value="Genomic_DNA"/>
</dbReference>
<name>A0A8S5TQU0_9CAUD</name>
<dbReference type="PANTHER" id="PTHR21666">
    <property type="entry name" value="PEPTIDASE-RELATED"/>
    <property type="match status" value="1"/>
</dbReference>
<dbReference type="SUPFAM" id="SSF51261">
    <property type="entry name" value="Duplicated hybrid motif"/>
    <property type="match status" value="1"/>
</dbReference>
<dbReference type="Pfam" id="PF01551">
    <property type="entry name" value="Peptidase_M23"/>
    <property type="match status" value="1"/>
</dbReference>
<keyword evidence="1" id="KW-0929">Antimicrobial</keyword>
<evidence type="ECO:0000256" key="1">
    <source>
        <dbReference type="ARBA" id="ARBA00022529"/>
    </source>
</evidence>
<dbReference type="InterPro" id="IPR050570">
    <property type="entry name" value="Cell_wall_metabolism_enzyme"/>
</dbReference>
<evidence type="ECO:0000313" key="4">
    <source>
        <dbReference type="EMBL" id="DAF84569.1"/>
    </source>
</evidence>
<evidence type="ECO:0000256" key="2">
    <source>
        <dbReference type="ARBA" id="ARBA00022638"/>
    </source>
</evidence>
<dbReference type="PANTHER" id="PTHR21666:SF270">
    <property type="entry name" value="MUREIN HYDROLASE ACTIVATOR ENVC"/>
    <property type="match status" value="1"/>
</dbReference>
<feature type="domain" description="M23ase beta-sheet core" evidence="3">
    <location>
        <begin position="31"/>
        <end position="125"/>
    </location>
</feature>
<proteinExistence type="predicted"/>
<evidence type="ECO:0000259" key="3">
    <source>
        <dbReference type="Pfam" id="PF01551"/>
    </source>
</evidence>
<dbReference type="InterPro" id="IPR016047">
    <property type="entry name" value="M23ase_b-sheet_dom"/>
</dbReference>
<dbReference type="InterPro" id="IPR011055">
    <property type="entry name" value="Dup_hybrid_motif"/>
</dbReference>
<dbReference type="Gene3D" id="2.70.70.10">
    <property type="entry name" value="Glucose Permease (Domain IIA)"/>
    <property type="match status" value="1"/>
</dbReference>
<keyword evidence="2" id="KW-0081">Bacteriolytic enzyme</keyword>
<dbReference type="GO" id="GO:0042742">
    <property type="term" value="P:defense response to bacterium"/>
    <property type="evidence" value="ECO:0007669"/>
    <property type="project" value="UniProtKB-KW"/>
</dbReference>
<dbReference type="GO" id="GO:0004222">
    <property type="term" value="F:metalloendopeptidase activity"/>
    <property type="evidence" value="ECO:0007669"/>
    <property type="project" value="TreeGrafter"/>
</dbReference>
<dbReference type="CDD" id="cd12797">
    <property type="entry name" value="M23_peptidase"/>
    <property type="match status" value="1"/>
</dbReference>
<reference evidence="4" key="1">
    <citation type="journal article" date="2021" name="Proc. Natl. Acad. Sci. U.S.A.">
        <title>A Catalog of Tens of Thousands of Viruses from Human Metagenomes Reveals Hidden Associations with Chronic Diseases.</title>
        <authorList>
            <person name="Tisza M.J."/>
            <person name="Buck C.B."/>
        </authorList>
    </citation>
    <scope>NUCLEOTIDE SEQUENCE</scope>
    <source>
        <strain evidence="4">CtY1522</strain>
    </source>
</reference>
<dbReference type="GO" id="GO:0031640">
    <property type="term" value="P:killing of cells of another organism"/>
    <property type="evidence" value="ECO:0007669"/>
    <property type="project" value="UniProtKB-KW"/>
</dbReference>